<dbReference type="EMBL" id="JBJQND010000004">
    <property type="protein sequence ID" value="KAL3878374.1"/>
    <property type="molecule type" value="Genomic_DNA"/>
</dbReference>
<evidence type="ECO:0000313" key="3">
    <source>
        <dbReference type="Proteomes" id="UP001634394"/>
    </source>
</evidence>
<proteinExistence type="predicted"/>
<feature type="chain" id="PRO_5044757913" evidence="1">
    <location>
        <begin position="21"/>
        <end position="302"/>
    </location>
</feature>
<protein>
    <submittedName>
        <fullName evidence="2">Uncharacterized protein</fullName>
    </submittedName>
</protein>
<sequence length="302" mass="35185">MRWTNVTVIGAALCVGYCLATSRSCVIEDTCRRNGTRNAYEYGNVTLVTALYDIGRGNWSAWKRNFTIYLEHFKKVLSLNVHLAVFVDKSLLGFIKHNRHGKLAKTHVQVIQFSKLELFHFYNSIKDTMNSHEFLESNEMLAHPEAFSPEYVILMNNKIFFMKTIVDINPFGSAHFFWIDAGYGHGSDIFPNDGKWFPWNLMNIHRKITYIQLHNPVDYEYYVTNLLLHKFALAPAFNGGFFGGDAQAVREYYHLYHKVFRTLLVETIVDDDQNVALLCYFELPRLFNLVVGDWYDVFKLFN</sequence>
<reference evidence="2 3" key="1">
    <citation type="submission" date="2024-11" db="EMBL/GenBank/DDBJ databases">
        <title>Chromosome-level genome assembly of the freshwater bivalve Anodonta woodiana.</title>
        <authorList>
            <person name="Chen X."/>
        </authorList>
    </citation>
    <scope>NUCLEOTIDE SEQUENCE [LARGE SCALE GENOMIC DNA]</scope>
    <source>
        <strain evidence="2">MN2024</strain>
        <tissue evidence="2">Gills</tissue>
    </source>
</reference>
<keyword evidence="3" id="KW-1185">Reference proteome</keyword>
<gene>
    <name evidence="2" type="ORF">ACJMK2_030733</name>
</gene>
<dbReference type="InterPro" id="IPR011735">
    <property type="entry name" value="WlaTC/HtrL_glycosyltransf"/>
</dbReference>
<dbReference type="Proteomes" id="UP001634394">
    <property type="component" value="Unassembled WGS sequence"/>
</dbReference>
<dbReference type="Pfam" id="PF09612">
    <property type="entry name" value="HtrL_YibB"/>
    <property type="match status" value="1"/>
</dbReference>
<accession>A0ABD3WWM4</accession>
<organism evidence="2 3">
    <name type="scientific">Sinanodonta woodiana</name>
    <name type="common">Chinese pond mussel</name>
    <name type="synonym">Anodonta woodiana</name>
    <dbReference type="NCBI Taxonomy" id="1069815"/>
    <lineage>
        <taxon>Eukaryota</taxon>
        <taxon>Metazoa</taxon>
        <taxon>Spiralia</taxon>
        <taxon>Lophotrochozoa</taxon>
        <taxon>Mollusca</taxon>
        <taxon>Bivalvia</taxon>
        <taxon>Autobranchia</taxon>
        <taxon>Heteroconchia</taxon>
        <taxon>Palaeoheterodonta</taxon>
        <taxon>Unionida</taxon>
        <taxon>Unionoidea</taxon>
        <taxon>Unionidae</taxon>
        <taxon>Unioninae</taxon>
        <taxon>Sinanodonta</taxon>
    </lineage>
</organism>
<evidence type="ECO:0000256" key="1">
    <source>
        <dbReference type="SAM" id="SignalP"/>
    </source>
</evidence>
<feature type="signal peptide" evidence="1">
    <location>
        <begin position="1"/>
        <end position="20"/>
    </location>
</feature>
<keyword evidence="1" id="KW-0732">Signal</keyword>
<comment type="caution">
    <text evidence="2">The sequence shown here is derived from an EMBL/GenBank/DDBJ whole genome shotgun (WGS) entry which is preliminary data.</text>
</comment>
<name>A0ABD3WWM4_SINWO</name>
<evidence type="ECO:0000313" key="2">
    <source>
        <dbReference type="EMBL" id="KAL3878374.1"/>
    </source>
</evidence>
<dbReference type="AlphaFoldDB" id="A0ABD3WWM4"/>